<feature type="coiled-coil region" evidence="1">
    <location>
        <begin position="104"/>
        <end position="145"/>
    </location>
</feature>
<dbReference type="AlphaFoldDB" id="A0A8J3RH27"/>
<evidence type="ECO:0000313" key="3">
    <source>
        <dbReference type="EMBL" id="GIH74655.1"/>
    </source>
</evidence>
<keyword evidence="4" id="KW-1185">Reference proteome</keyword>
<gene>
    <name evidence="3" type="ORF">Plo01_10840</name>
</gene>
<feature type="transmembrane region" description="Helical" evidence="2">
    <location>
        <begin position="271"/>
        <end position="290"/>
    </location>
</feature>
<dbReference type="EMBL" id="BOOH01000011">
    <property type="protein sequence ID" value="GIH74655.1"/>
    <property type="molecule type" value="Genomic_DNA"/>
</dbReference>
<accession>A0A8J3RH27</accession>
<keyword evidence="2" id="KW-1133">Transmembrane helix</keyword>
<feature type="transmembrane region" description="Helical" evidence="2">
    <location>
        <begin position="246"/>
        <end position="265"/>
    </location>
</feature>
<dbReference type="Proteomes" id="UP000616724">
    <property type="component" value="Unassembled WGS sequence"/>
</dbReference>
<feature type="transmembrane region" description="Helical" evidence="2">
    <location>
        <begin position="302"/>
        <end position="323"/>
    </location>
</feature>
<proteinExistence type="predicted"/>
<comment type="caution">
    <text evidence="3">The sequence shown here is derived from an EMBL/GenBank/DDBJ whole genome shotgun (WGS) entry which is preliminary data.</text>
</comment>
<sequence length="328" mass="37795">MPANQKRPVDELEPLPGDLLPEVRELAEFLRERFAEIKRPLKPYAHGRGWGPDTVSRYLNGKSVPTWDFLRPFLHDAALRRGRPMSADQMERARELQKEALRVSNELGYELEELRSRLDEAKVEKEEAERRLRHALARHQQQIDAVNRVEVKRRALESRWRQRELTASSGEEAKQYTRDHELLLQRQQALEAEVERLEAERETAELEKEKADRKCLALEAALSKYKAVEVEIGDLGSQEKTVVPTAVPAAVYIFPIYLGFIYRLFSGSSLFLKICTLAGLMIPVWVSYGIKRLERSRLAPAVRLAYAAATTLIIFIVSTALPLERWIW</sequence>
<evidence type="ECO:0000256" key="1">
    <source>
        <dbReference type="SAM" id="Coils"/>
    </source>
</evidence>
<keyword evidence="2" id="KW-0472">Membrane</keyword>
<keyword evidence="1" id="KW-0175">Coiled coil</keyword>
<organism evidence="3 4">
    <name type="scientific">Planobispora longispora</name>
    <dbReference type="NCBI Taxonomy" id="28887"/>
    <lineage>
        <taxon>Bacteria</taxon>
        <taxon>Bacillati</taxon>
        <taxon>Actinomycetota</taxon>
        <taxon>Actinomycetes</taxon>
        <taxon>Streptosporangiales</taxon>
        <taxon>Streptosporangiaceae</taxon>
        <taxon>Planobispora</taxon>
    </lineage>
</organism>
<reference evidence="3 4" key="1">
    <citation type="submission" date="2021-01" db="EMBL/GenBank/DDBJ databases">
        <title>Whole genome shotgun sequence of Planobispora longispora NBRC 13918.</title>
        <authorList>
            <person name="Komaki H."/>
            <person name="Tamura T."/>
        </authorList>
    </citation>
    <scope>NUCLEOTIDE SEQUENCE [LARGE SCALE GENOMIC DNA]</scope>
    <source>
        <strain evidence="3 4">NBRC 13918</strain>
    </source>
</reference>
<evidence type="ECO:0000313" key="4">
    <source>
        <dbReference type="Proteomes" id="UP000616724"/>
    </source>
</evidence>
<keyword evidence="2" id="KW-0812">Transmembrane</keyword>
<name>A0A8J3RH27_9ACTN</name>
<feature type="coiled-coil region" evidence="1">
    <location>
        <begin position="173"/>
        <end position="221"/>
    </location>
</feature>
<evidence type="ECO:0000256" key="2">
    <source>
        <dbReference type="SAM" id="Phobius"/>
    </source>
</evidence>
<protein>
    <submittedName>
        <fullName evidence="3">Uncharacterized protein</fullName>
    </submittedName>
</protein>